<feature type="transmembrane region" description="Helical" evidence="1">
    <location>
        <begin position="48"/>
        <end position="73"/>
    </location>
</feature>
<name>A0A2H3EEI8_ARMGA</name>
<reference evidence="3" key="1">
    <citation type="journal article" date="2017" name="Nat. Ecol. Evol.">
        <title>Genome expansion and lineage-specific genetic innovations in the forest pathogenic fungi Armillaria.</title>
        <authorList>
            <person name="Sipos G."/>
            <person name="Prasanna A.N."/>
            <person name="Walter M.C."/>
            <person name="O'Connor E."/>
            <person name="Balint B."/>
            <person name="Krizsan K."/>
            <person name="Kiss B."/>
            <person name="Hess J."/>
            <person name="Varga T."/>
            <person name="Slot J."/>
            <person name="Riley R."/>
            <person name="Boka B."/>
            <person name="Rigling D."/>
            <person name="Barry K."/>
            <person name="Lee J."/>
            <person name="Mihaltcheva S."/>
            <person name="LaButti K."/>
            <person name="Lipzen A."/>
            <person name="Waldron R."/>
            <person name="Moloney N.M."/>
            <person name="Sperisen C."/>
            <person name="Kredics L."/>
            <person name="Vagvoelgyi C."/>
            <person name="Patrignani A."/>
            <person name="Fitzpatrick D."/>
            <person name="Nagy I."/>
            <person name="Doyle S."/>
            <person name="Anderson J.B."/>
            <person name="Grigoriev I.V."/>
            <person name="Gueldener U."/>
            <person name="Muensterkoetter M."/>
            <person name="Nagy L.G."/>
        </authorList>
    </citation>
    <scope>NUCLEOTIDE SEQUENCE [LARGE SCALE GENOMIC DNA]</scope>
    <source>
        <strain evidence="3">Ar21-2</strain>
    </source>
</reference>
<sequence length="110" mass="12286">MKPSPRAQLFKAWPGSAWLSLGLQAGPYKYCTHISWQCLRIRALVSNWIGHLVMVFMGCWGIHTLPLLLWWLFVNSPGQVQKKPVPIMQVTVIQPGDLGEPGIPTPVIGQ</sequence>
<keyword evidence="1" id="KW-0812">Transmembrane</keyword>
<keyword evidence="1" id="KW-1133">Transmembrane helix</keyword>
<protein>
    <submittedName>
        <fullName evidence="2">Uncharacterized protein</fullName>
    </submittedName>
</protein>
<proteinExistence type="predicted"/>
<dbReference type="Proteomes" id="UP000217790">
    <property type="component" value="Unassembled WGS sequence"/>
</dbReference>
<gene>
    <name evidence="2" type="ORF">ARMGADRAFT_1022987</name>
</gene>
<organism evidence="2 3">
    <name type="scientific">Armillaria gallica</name>
    <name type="common">Bulbous honey fungus</name>
    <name type="synonym">Armillaria bulbosa</name>
    <dbReference type="NCBI Taxonomy" id="47427"/>
    <lineage>
        <taxon>Eukaryota</taxon>
        <taxon>Fungi</taxon>
        <taxon>Dikarya</taxon>
        <taxon>Basidiomycota</taxon>
        <taxon>Agaricomycotina</taxon>
        <taxon>Agaricomycetes</taxon>
        <taxon>Agaricomycetidae</taxon>
        <taxon>Agaricales</taxon>
        <taxon>Marasmiineae</taxon>
        <taxon>Physalacriaceae</taxon>
        <taxon>Armillaria</taxon>
    </lineage>
</organism>
<dbReference type="AlphaFoldDB" id="A0A2H3EEI8"/>
<dbReference type="InParanoid" id="A0A2H3EEI8"/>
<evidence type="ECO:0000313" key="3">
    <source>
        <dbReference type="Proteomes" id="UP000217790"/>
    </source>
</evidence>
<keyword evidence="3" id="KW-1185">Reference proteome</keyword>
<dbReference type="EMBL" id="KZ293644">
    <property type="protein sequence ID" value="PBL04621.1"/>
    <property type="molecule type" value="Genomic_DNA"/>
</dbReference>
<keyword evidence="1" id="KW-0472">Membrane</keyword>
<accession>A0A2H3EEI8</accession>
<evidence type="ECO:0000256" key="1">
    <source>
        <dbReference type="SAM" id="Phobius"/>
    </source>
</evidence>
<evidence type="ECO:0000313" key="2">
    <source>
        <dbReference type="EMBL" id="PBL04621.1"/>
    </source>
</evidence>